<dbReference type="InterPro" id="IPR053170">
    <property type="entry name" value="Transcription_regulator"/>
</dbReference>
<name>A0ABV4BF58_9GAMM</name>
<dbReference type="Proteomes" id="UP001564408">
    <property type="component" value="Unassembled WGS sequence"/>
</dbReference>
<feature type="transmembrane region" description="Helical" evidence="1">
    <location>
        <begin position="127"/>
        <end position="150"/>
    </location>
</feature>
<gene>
    <name evidence="2" type="ORF">ABC977_12245</name>
</gene>
<keyword evidence="3" id="KW-1185">Reference proteome</keyword>
<keyword evidence="1" id="KW-0812">Transmembrane</keyword>
<keyword evidence="1" id="KW-0472">Membrane</keyword>
<keyword evidence="2" id="KW-0378">Hydrolase</keyword>
<organism evidence="2 3">
    <name type="scientific">Thioalkalicoccus limnaeus</name>
    <dbReference type="NCBI Taxonomy" id="120681"/>
    <lineage>
        <taxon>Bacteria</taxon>
        <taxon>Pseudomonadati</taxon>
        <taxon>Pseudomonadota</taxon>
        <taxon>Gammaproteobacteria</taxon>
        <taxon>Chromatiales</taxon>
        <taxon>Chromatiaceae</taxon>
        <taxon>Thioalkalicoccus</taxon>
    </lineage>
</organism>
<dbReference type="EMBL" id="JBDKXB010000016">
    <property type="protein sequence ID" value="MEY6433173.1"/>
    <property type="molecule type" value="Genomic_DNA"/>
</dbReference>
<keyword evidence="1" id="KW-1133">Transmembrane helix</keyword>
<proteinExistence type="predicted"/>
<feature type="transmembrane region" description="Helical" evidence="1">
    <location>
        <begin position="95"/>
        <end position="121"/>
    </location>
</feature>
<evidence type="ECO:0000256" key="1">
    <source>
        <dbReference type="SAM" id="Phobius"/>
    </source>
</evidence>
<reference evidence="2 3" key="1">
    <citation type="submission" date="2024-05" db="EMBL/GenBank/DDBJ databases">
        <title>Genome Sequence and Characterization of the New Strain Purple Sulfur Bacterium of Genus Thioalkalicoccus.</title>
        <authorList>
            <person name="Bryantseva I.A."/>
            <person name="Kyndt J.A."/>
            <person name="Imhoff J.F."/>
        </authorList>
    </citation>
    <scope>NUCLEOTIDE SEQUENCE [LARGE SCALE GENOMIC DNA]</scope>
    <source>
        <strain evidence="2 3">Um2</strain>
    </source>
</reference>
<dbReference type="Pfam" id="PF04307">
    <property type="entry name" value="YdjM"/>
    <property type="match status" value="1"/>
</dbReference>
<dbReference type="InterPro" id="IPR007404">
    <property type="entry name" value="YdjM-like"/>
</dbReference>
<comment type="caution">
    <text evidence="2">The sequence shown here is derived from an EMBL/GenBank/DDBJ whole genome shotgun (WGS) entry which is preliminary data.</text>
</comment>
<dbReference type="GO" id="GO:0016787">
    <property type="term" value="F:hydrolase activity"/>
    <property type="evidence" value="ECO:0007669"/>
    <property type="project" value="UniProtKB-KW"/>
</dbReference>
<dbReference type="RefSeq" id="WP_369667560.1">
    <property type="nucleotide sequence ID" value="NZ_JBDKXB010000016.1"/>
</dbReference>
<dbReference type="PANTHER" id="PTHR40031:SF1">
    <property type="entry name" value="MEMBRANE-BOUND METAL-DEPENDENT HYDROLASE"/>
    <property type="match status" value="1"/>
</dbReference>
<evidence type="ECO:0000313" key="3">
    <source>
        <dbReference type="Proteomes" id="UP001564408"/>
    </source>
</evidence>
<protein>
    <submittedName>
        <fullName evidence="2">Metal-dependent hydrolase</fullName>
    </submittedName>
</protein>
<sequence length="353" mass="39737">MDTVTHALLGALVAQAAAPRRSRLSTGERLVLAGTAAAFPDVDFAGFLIDPLRFLADWHQGPTHSLLLMPLWALVLGGGFVWLTGRRSAFVEATLVCALALTSHIVSDLITVYGTAILAPWSDWRPALGFTFVMDPLFTGLVGLALLLSLRARSLQWVARAGLIALCGYVGNQALLREQALNLAELHARQGGIENPEVAVLPQPFSPFNWTLLVIDGDRYHRAQANLVGHRPPVPDLIGLRPLRALAESYRSPTELRWESLDRWGATEEQRALAQELWRRRDFAPFRRFAVYPSLSSVDLRDGETCVWFTDLRYDLPTLPDTFRYGFCRTTPYQDWRLHRLRYLRDDSRQPLR</sequence>
<dbReference type="PANTHER" id="PTHR40031">
    <property type="entry name" value="HYPOTHETICAL MEMBRANE SPANNING PROTEIN"/>
    <property type="match status" value="1"/>
</dbReference>
<evidence type="ECO:0000313" key="2">
    <source>
        <dbReference type="EMBL" id="MEY6433173.1"/>
    </source>
</evidence>
<feature type="transmembrane region" description="Helical" evidence="1">
    <location>
        <begin position="64"/>
        <end position="83"/>
    </location>
</feature>
<accession>A0ABV4BF58</accession>